<feature type="compositionally biased region" description="Basic and acidic residues" evidence="1">
    <location>
        <begin position="65"/>
        <end position="77"/>
    </location>
</feature>
<feature type="region of interest" description="Disordered" evidence="1">
    <location>
        <begin position="65"/>
        <end position="85"/>
    </location>
</feature>
<feature type="non-terminal residue" evidence="2">
    <location>
        <position position="158"/>
    </location>
</feature>
<name>A0A8K0W550_9PLEO</name>
<comment type="caution">
    <text evidence="2">The sequence shown here is derived from an EMBL/GenBank/DDBJ whole genome shotgun (WGS) entry which is preliminary data.</text>
</comment>
<dbReference type="AlphaFoldDB" id="A0A8K0W550"/>
<organism evidence="2 3">
    <name type="scientific">Paraphoma chrysanthemicola</name>
    <dbReference type="NCBI Taxonomy" id="798071"/>
    <lineage>
        <taxon>Eukaryota</taxon>
        <taxon>Fungi</taxon>
        <taxon>Dikarya</taxon>
        <taxon>Ascomycota</taxon>
        <taxon>Pezizomycotina</taxon>
        <taxon>Dothideomycetes</taxon>
        <taxon>Pleosporomycetidae</taxon>
        <taxon>Pleosporales</taxon>
        <taxon>Pleosporineae</taxon>
        <taxon>Phaeosphaeriaceae</taxon>
        <taxon>Paraphoma</taxon>
    </lineage>
</organism>
<protein>
    <submittedName>
        <fullName evidence="2">Uncharacterized protein</fullName>
    </submittedName>
</protein>
<evidence type="ECO:0000313" key="2">
    <source>
        <dbReference type="EMBL" id="KAH7095558.1"/>
    </source>
</evidence>
<sequence length="158" mass="17437">MNSAHSHIVRSHRRSTQVLFILSNVRGSAAQHSTALYCMTCTAQLRSQPRVDLVYGGREKVARSDRLDTRVRSDASRSRSYRQPASADRCQNHELGCDTKRFCTSTSTFFVLVPGLLKRWGTSGSHTCVAAASVPLRWKPKVPMGGEGSAYLPVAKEV</sequence>
<reference evidence="2" key="1">
    <citation type="journal article" date="2021" name="Nat. Commun.">
        <title>Genetic determinants of endophytism in the Arabidopsis root mycobiome.</title>
        <authorList>
            <person name="Mesny F."/>
            <person name="Miyauchi S."/>
            <person name="Thiergart T."/>
            <person name="Pickel B."/>
            <person name="Atanasova L."/>
            <person name="Karlsson M."/>
            <person name="Huettel B."/>
            <person name="Barry K.W."/>
            <person name="Haridas S."/>
            <person name="Chen C."/>
            <person name="Bauer D."/>
            <person name="Andreopoulos W."/>
            <person name="Pangilinan J."/>
            <person name="LaButti K."/>
            <person name="Riley R."/>
            <person name="Lipzen A."/>
            <person name="Clum A."/>
            <person name="Drula E."/>
            <person name="Henrissat B."/>
            <person name="Kohler A."/>
            <person name="Grigoriev I.V."/>
            <person name="Martin F.M."/>
            <person name="Hacquard S."/>
        </authorList>
    </citation>
    <scope>NUCLEOTIDE SEQUENCE</scope>
    <source>
        <strain evidence="2">MPI-SDFR-AT-0120</strain>
    </source>
</reference>
<evidence type="ECO:0000256" key="1">
    <source>
        <dbReference type="SAM" id="MobiDB-lite"/>
    </source>
</evidence>
<dbReference type="EMBL" id="JAGMVJ010000001">
    <property type="protein sequence ID" value="KAH7095558.1"/>
    <property type="molecule type" value="Genomic_DNA"/>
</dbReference>
<accession>A0A8K0W550</accession>
<keyword evidence="3" id="KW-1185">Reference proteome</keyword>
<proteinExistence type="predicted"/>
<gene>
    <name evidence="2" type="ORF">FB567DRAFT_512864</name>
</gene>
<evidence type="ECO:0000313" key="3">
    <source>
        <dbReference type="Proteomes" id="UP000813461"/>
    </source>
</evidence>
<dbReference type="Proteomes" id="UP000813461">
    <property type="component" value="Unassembled WGS sequence"/>
</dbReference>